<evidence type="ECO:0000313" key="2">
    <source>
        <dbReference type="Proteomes" id="UP000256977"/>
    </source>
</evidence>
<protein>
    <recommendedName>
        <fullName evidence="3">Metal-binding protein</fullName>
    </recommendedName>
</protein>
<dbReference type="PANTHER" id="PTHR34374:SF1">
    <property type="entry name" value="LARGE RIBOSOMAL RNA SUBUNIT ACCUMULATION PROTEIN YCED HOMOLOG 1, CHLOROPLASTIC"/>
    <property type="match status" value="1"/>
</dbReference>
<organism evidence="1 2">
    <name type="scientific">Cohnella phaseoli</name>
    <dbReference type="NCBI Taxonomy" id="456490"/>
    <lineage>
        <taxon>Bacteria</taxon>
        <taxon>Bacillati</taxon>
        <taxon>Bacillota</taxon>
        <taxon>Bacilli</taxon>
        <taxon>Bacillales</taxon>
        <taxon>Paenibacillaceae</taxon>
        <taxon>Cohnella</taxon>
    </lineage>
</organism>
<proteinExistence type="predicted"/>
<dbReference type="InterPro" id="IPR003772">
    <property type="entry name" value="YceD"/>
</dbReference>
<keyword evidence="2" id="KW-1185">Reference proteome</keyword>
<evidence type="ECO:0000313" key="1">
    <source>
        <dbReference type="EMBL" id="RED86344.1"/>
    </source>
</evidence>
<dbReference type="PANTHER" id="PTHR34374">
    <property type="entry name" value="LARGE RIBOSOMAL RNA SUBUNIT ACCUMULATION PROTEIN YCED HOMOLOG 1, CHLOROPLASTIC"/>
    <property type="match status" value="1"/>
</dbReference>
<evidence type="ECO:0008006" key="3">
    <source>
        <dbReference type="Google" id="ProtNLM"/>
    </source>
</evidence>
<dbReference type="EMBL" id="QRDZ01000003">
    <property type="protein sequence ID" value="RED86344.1"/>
    <property type="molecule type" value="Genomic_DNA"/>
</dbReference>
<name>A0A3D9KKA0_9BACL</name>
<dbReference type="OrthoDB" id="9790372at2"/>
<dbReference type="Pfam" id="PF02620">
    <property type="entry name" value="YceD"/>
    <property type="match status" value="1"/>
</dbReference>
<dbReference type="Proteomes" id="UP000256977">
    <property type="component" value="Unassembled WGS sequence"/>
</dbReference>
<comment type="caution">
    <text evidence="1">The sequence shown here is derived from an EMBL/GenBank/DDBJ whole genome shotgun (WGS) entry which is preliminary data.</text>
</comment>
<reference evidence="1 2" key="1">
    <citation type="submission" date="2018-07" db="EMBL/GenBank/DDBJ databases">
        <title>Genomic Encyclopedia of Type Strains, Phase III (KMG-III): the genomes of soil and plant-associated and newly described type strains.</title>
        <authorList>
            <person name="Whitman W."/>
        </authorList>
    </citation>
    <scope>NUCLEOTIDE SEQUENCE [LARGE SCALE GENOMIC DNA]</scope>
    <source>
        <strain evidence="1 2">CECT 7287</strain>
    </source>
</reference>
<dbReference type="AlphaFoldDB" id="A0A3D9KKA0"/>
<gene>
    <name evidence="1" type="ORF">DFP98_103199</name>
</gene>
<accession>A0A3D9KKA0</accession>
<sequence>MLLKVQELASRKLPVSLQGTLDLTELFRNHPEFRPLSPLEYELTAVAVDDLIVVTGQMSCDMHMQCSRCLEPIEETVGVPFEEQFRIVAEEDEEANEDVEEAVPVTEERIDLAPYVMEEFVVQLPYAPLCSESCKGLCPECGTNLNEQSCGCNTEKIDPRMAALQDWFKSQKE</sequence>